<keyword evidence="1" id="KW-0472">Membrane</keyword>
<proteinExistence type="predicted"/>
<comment type="caution">
    <text evidence="2">The sequence shown here is derived from an EMBL/GenBank/DDBJ whole genome shotgun (WGS) entry which is preliminary data.</text>
</comment>
<organism evidence="2 3">
    <name type="scientific">Algimonas arctica</name>
    <dbReference type="NCBI Taxonomy" id="1479486"/>
    <lineage>
        <taxon>Bacteria</taxon>
        <taxon>Pseudomonadati</taxon>
        <taxon>Pseudomonadota</taxon>
        <taxon>Alphaproteobacteria</taxon>
        <taxon>Maricaulales</taxon>
        <taxon>Robiginitomaculaceae</taxon>
        <taxon>Algimonas</taxon>
    </lineage>
</organism>
<feature type="transmembrane region" description="Helical" evidence="1">
    <location>
        <begin position="20"/>
        <end position="43"/>
    </location>
</feature>
<reference evidence="2" key="2">
    <citation type="submission" date="2020-09" db="EMBL/GenBank/DDBJ databases">
        <authorList>
            <person name="Sun Q."/>
            <person name="Kim S."/>
        </authorList>
    </citation>
    <scope>NUCLEOTIDE SEQUENCE</scope>
    <source>
        <strain evidence="2">KCTC 32513</strain>
    </source>
</reference>
<keyword evidence="1" id="KW-1133">Transmembrane helix</keyword>
<dbReference type="EMBL" id="BMZH01000002">
    <property type="protein sequence ID" value="GHA86161.1"/>
    <property type="molecule type" value="Genomic_DNA"/>
</dbReference>
<dbReference type="InterPro" id="IPR008620">
    <property type="entry name" value="FixH"/>
</dbReference>
<gene>
    <name evidence="2" type="ORF">GCM10009069_06710</name>
</gene>
<evidence type="ECO:0000256" key="1">
    <source>
        <dbReference type="SAM" id="Phobius"/>
    </source>
</evidence>
<name>A0A8J3G1H6_9PROT</name>
<evidence type="ECO:0008006" key="4">
    <source>
        <dbReference type="Google" id="ProtNLM"/>
    </source>
</evidence>
<reference evidence="2" key="1">
    <citation type="journal article" date="2014" name="Int. J. Syst. Evol. Microbiol.">
        <title>Complete genome sequence of Corynebacterium casei LMG S-19264T (=DSM 44701T), isolated from a smear-ripened cheese.</title>
        <authorList>
            <consortium name="US DOE Joint Genome Institute (JGI-PGF)"/>
            <person name="Walter F."/>
            <person name="Albersmeier A."/>
            <person name="Kalinowski J."/>
            <person name="Ruckert C."/>
        </authorList>
    </citation>
    <scope>NUCLEOTIDE SEQUENCE</scope>
    <source>
        <strain evidence="2">KCTC 32513</strain>
    </source>
</reference>
<protein>
    <recommendedName>
        <fullName evidence="4">Nitrogen fixation protein FixH</fullName>
    </recommendedName>
</protein>
<dbReference type="AlphaFoldDB" id="A0A8J3G1H6"/>
<keyword evidence="3" id="KW-1185">Reference proteome</keyword>
<keyword evidence="1" id="KW-0812">Transmembrane</keyword>
<evidence type="ECO:0000313" key="2">
    <source>
        <dbReference type="EMBL" id="GHA86161.1"/>
    </source>
</evidence>
<evidence type="ECO:0000313" key="3">
    <source>
        <dbReference type="Proteomes" id="UP000634004"/>
    </source>
</evidence>
<dbReference type="Proteomes" id="UP000634004">
    <property type="component" value="Unassembled WGS sequence"/>
</dbReference>
<sequence>MSKTVAHKGSKPRELTGKHVLVMLLVFFGIIITVSIVFTTSAVKSFRGEDVKQSYRQGVDYNKTLAARAAQSEMGWQASINVTGTALDRTFIVSVADRAGLPLQGVAVTGRLRHPADSTLDRPLMFMPATDGLARADLSGLHGQWTVQATAENSDGALQFSYDLNLR</sequence>
<dbReference type="Pfam" id="PF05751">
    <property type="entry name" value="FixH"/>
    <property type="match status" value="1"/>
</dbReference>
<dbReference type="RefSeq" id="WP_189495402.1">
    <property type="nucleotide sequence ID" value="NZ_BMZH01000002.1"/>
</dbReference>
<accession>A0A8J3G1H6</accession>